<dbReference type="Proteomes" id="UP000240912">
    <property type="component" value="Unassembled WGS sequence"/>
</dbReference>
<gene>
    <name evidence="3" type="ORF">C7T94_11695</name>
</gene>
<dbReference type="PANTHER" id="PTHR43574">
    <property type="entry name" value="EPIMERASE-RELATED"/>
    <property type="match status" value="1"/>
</dbReference>
<dbReference type="InterPro" id="IPR036291">
    <property type="entry name" value="NAD(P)-bd_dom_sf"/>
</dbReference>
<accession>A0A2T3HLB0</accession>
<evidence type="ECO:0000259" key="2">
    <source>
        <dbReference type="Pfam" id="PF01370"/>
    </source>
</evidence>
<evidence type="ECO:0000313" key="4">
    <source>
        <dbReference type="Proteomes" id="UP000240912"/>
    </source>
</evidence>
<sequence>MSKILVTGAAGFIGFHLVQALLARGDEVVGIDNLNDYYDVSLKHARLEQCGIYQKDLVPAVLTASVTNPAYQFAQLDLNNRHVLQQLFVDEGFERVCNLAAQAGVRYSLSNPSAYIEANISGFLNVLECCRHFKIKHLVYASSSSVYGLNKKMPFSVRDAAVHPISLYAASKKCNELMAHTYSHLFGIPTTGLRFFTVYGPWGRPDMALFLFTKAILENKRVDVYNHGNMRRDFTYIDDIVSGILQVLDTPACPDQTWDPQHPDPSTSSAPFRVHNLGRGLPVRLSDFISEIERNTGIKAKVNLLPIQDGDVEETFADIDSMASLAGYVPAVSIAEGVGKFVTWYLEFYGRGLAIPAAEKAAAV</sequence>
<dbReference type="SUPFAM" id="SSF51735">
    <property type="entry name" value="NAD(P)-binding Rossmann-fold domains"/>
    <property type="match status" value="1"/>
</dbReference>
<organism evidence="3 4">
    <name type="scientific">Pedobacter yulinensis</name>
    <dbReference type="NCBI Taxonomy" id="2126353"/>
    <lineage>
        <taxon>Bacteria</taxon>
        <taxon>Pseudomonadati</taxon>
        <taxon>Bacteroidota</taxon>
        <taxon>Sphingobacteriia</taxon>
        <taxon>Sphingobacteriales</taxon>
        <taxon>Sphingobacteriaceae</taxon>
        <taxon>Pedobacter</taxon>
    </lineage>
</organism>
<dbReference type="Pfam" id="PF01370">
    <property type="entry name" value="Epimerase"/>
    <property type="match status" value="1"/>
</dbReference>
<evidence type="ECO:0000313" key="3">
    <source>
        <dbReference type="EMBL" id="PST83248.1"/>
    </source>
</evidence>
<proteinExistence type="predicted"/>
<evidence type="ECO:0000256" key="1">
    <source>
        <dbReference type="ARBA" id="ARBA00023027"/>
    </source>
</evidence>
<dbReference type="InterPro" id="IPR001509">
    <property type="entry name" value="Epimerase_deHydtase"/>
</dbReference>
<keyword evidence="4" id="KW-1185">Reference proteome</keyword>
<protein>
    <submittedName>
        <fullName evidence="3">NAD-dependent epimerase</fullName>
    </submittedName>
</protein>
<dbReference type="AlphaFoldDB" id="A0A2T3HLB0"/>
<reference evidence="3 4" key="1">
    <citation type="submission" date="2018-03" db="EMBL/GenBank/DDBJ databases">
        <authorList>
            <person name="Keele B.F."/>
        </authorList>
    </citation>
    <scope>NUCLEOTIDE SEQUENCE [LARGE SCALE GENOMIC DNA]</scope>
    <source>
        <strain evidence="3 4">YL28-9</strain>
    </source>
</reference>
<keyword evidence="1" id="KW-0520">NAD</keyword>
<dbReference type="Gene3D" id="3.40.50.720">
    <property type="entry name" value="NAD(P)-binding Rossmann-like Domain"/>
    <property type="match status" value="1"/>
</dbReference>
<dbReference type="CDD" id="cd05253">
    <property type="entry name" value="UDP_GE_SDE_e"/>
    <property type="match status" value="1"/>
</dbReference>
<dbReference type="EMBL" id="PYLS01000005">
    <property type="protein sequence ID" value="PST83248.1"/>
    <property type="molecule type" value="Genomic_DNA"/>
</dbReference>
<dbReference type="PRINTS" id="PR01713">
    <property type="entry name" value="NUCEPIMERASE"/>
</dbReference>
<feature type="domain" description="NAD-dependent epimerase/dehydratase" evidence="2">
    <location>
        <begin position="4"/>
        <end position="251"/>
    </location>
</feature>
<dbReference type="OrthoDB" id="9801785at2"/>
<comment type="caution">
    <text evidence="3">The sequence shown here is derived from an EMBL/GenBank/DDBJ whole genome shotgun (WGS) entry which is preliminary data.</text>
</comment>
<name>A0A2T3HLB0_9SPHI</name>
<dbReference type="RefSeq" id="WP_107215508.1">
    <property type="nucleotide sequence ID" value="NZ_KZ686269.1"/>
</dbReference>